<gene>
    <name evidence="2" type="ORF">I5776_02785</name>
</gene>
<keyword evidence="1" id="KW-0472">Membrane</keyword>
<feature type="transmembrane region" description="Helical" evidence="1">
    <location>
        <begin position="118"/>
        <end position="140"/>
    </location>
</feature>
<feature type="transmembrane region" description="Helical" evidence="1">
    <location>
        <begin position="49"/>
        <end position="68"/>
    </location>
</feature>
<dbReference type="InterPro" id="IPR021354">
    <property type="entry name" value="DUF2975"/>
</dbReference>
<feature type="transmembrane region" description="Helical" evidence="1">
    <location>
        <begin position="7"/>
        <end position="29"/>
    </location>
</feature>
<reference evidence="2 3" key="1">
    <citation type="submission" date="2020-11" db="EMBL/GenBank/DDBJ databases">
        <title>Taxonomic evaluation of the Bacillus sporothermodurans group of bacteria based on whole genome sequences.</title>
        <authorList>
            <person name="Fiedler G."/>
            <person name="Herbstmann A.-D."/>
            <person name="Doll E."/>
            <person name="Wenning M."/>
            <person name="Brinks E."/>
            <person name="Kabisch J."/>
            <person name="Breitenwieser F."/>
            <person name="Lappann M."/>
            <person name="Boehnlein C."/>
            <person name="Franz C."/>
        </authorList>
    </citation>
    <scope>NUCLEOTIDE SEQUENCE [LARGE SCALE GENOMIC DNA]</scope>
    <source>
        <strain evidence="2 3">JCM 19841</strain>
    </source>
</reference>
<evidence type="ECO:0000313" key="2">
    <source>
        <dbReference type="EMBL" id="QQZ09916.1"/>
    </source>
</evidence>
<organism evidence="2 3">
    <name type="scientific">Heyndrickxia vini</name>
    <dbReference type="NCBI Taxonomy" id="1476025"/>
    <lineage>
        <taxon>Bacteria</taxon>
        <taxon>Bacillati</taxon>
        <taxon>Bacillota</taxon>
        <taxon>Bacilli</taxon>
        <taxon>Bacillales</taxon>
        <taxon>Bacillaceae</taxon>
        <taxon>Heyndrickxia</taxon>
    </lineage>
</organism>
<feature type="transmembrane region" description="Helical" evidence="1">
    <location>
        <begin position="89"/>
        <end position="112"/>
    </location>
</feature>
<dbReference type="Pfam" id="PF11188">
    <property type="entry name" value="DUF2975"/>
    <property type="match status" value="1"/>
</dbReference>
<evidence type="ECO:0000313" key="3">
    <source>
        <dbReference type="Proteomes" id="UP000595691"/>
    </source>
</evidence>
<dbReference type="RefSeq" id="WP_202778867.1">
    <property type="nucleotide sequence ID" value="NZ_CP065425.1"/>
</dbReference>
<keyword evidence="1" id="KW-0812">Transmembrane</keyword>
<proteinExistence type="predicted"/>
<accession>A0ABX7E2G9</accession>
<keyword evidence="1" id="KW-1133">Transmembrane helix</keyword>
<dbReference type="EMBL" id="CP065425">
    <property type="protein sequence ID" value="QQZ09916.1"/>
    <property type="molecule type" value="Genomic_DNA"/>
</dbReference>
<keyword evidence="3" id="KW-1185">Reference proteome</keyword>
<name>A0ABX7E2G9_9BACI</name>
<protein>
    <submittedName>
        <fullName evidence="2">DUF2975 domain-containing protein</fullName>
    </submittedName>
</protein>
<evidence type="ECO:0000256" key="1">
    <source>
        <dbReference type="SAM" id="Phobius"/>
    </source>
</evidence>
<sequence length="158" mass="17402">MRQGTTIFLKLAIFILGIIILSLCVFLLPELANVAAKKNPEYAFLRFPILVGLYLTAIPFYLALYQGLKLLHFIEKKNAFSDIAVTSLGHIKICAITIFILYVIGIIVLVSQNALHPGIALSGAVIIFATLVISFFAAVLQELLRNALDIKEENDLTV</sequence>
<dbReference type="Proteomes" id="UP000595691">
    <property type="component" value="Chromosome"/>
</dbReference>